<feature type="compositionally biased region" description="Polar residues" evidence="1">
    <location>
        <begin position="196"/>
        <end position="210"/>
    </location>
</feature>
<feature type="compositionally biased region" description="Basic and acidic residues" evidence="1">
    <location>
        <begin position="166"/>
        <end position="195"/>
    </location>
</feature>
<dbReference type="OrthoDB" id="10614349at2759"/>
<dbReference type="AlphaFoldDB" id="A0A8H7RMS7"/>
<feature type="compositionally biased region" description="Basic and acidic residues" evidence="1">
    <location>
        <begin position="219"/>
        <end position="274"/>
    </location>
</feature>
<reference evidence="2" key="1">
    <citation type="submission" date="2020-12" db="EMBL/GenBank/DDBJ databases">
        <title>Metabolic potential, ecology and presence of endohyphal bacteria is reflected in genomic diversity of Mucoromycotina.</title>
        <authorList>
            <person name="Muszewska A."/>
            <person name="Okrasinska A."/>
            <person name="Steczkiewicz K."/>
            <person name="Drgas O."/>
            <person name="Orlowska M."/>
            <person name="Perlinska-Lenart U."/>
            <person name="Aleksandrzak-Piekarczyk T."/>
            <person name="Szatraj K."/>
            <person name="Zielenkiewicz U."/>
            <person name="Pilsyk S."/>
            <person name="Malc E."/>
            <person name="Mieczkowski P."/>
            <person name="Kruszewska J.S."/>
            <person name="Biernat P."/>
            <person name="Pawlowska J."/>
        </authorList>
    </citation>
    <scope>NUCLEOTIDE SEQUENCE</scope>
    <source>
        <strain evidence="2">WA0000017839</strain>
    </source>
</reference>
<feature type="compositionally biased region" description="Polar residues" evidence="1">
    <location>
        <begin position="276"/>
        <end position="286"/>
    </location>
</feature>
<proteinExistence type="predicted"/>
<organism evidence="2 3">
    <name type="scientific">Mucor saturninus</name>
    <dbReference type="NCBI Taxonomy" id="64648"/>
    <lineage>
        <taxon>Eukaryota</taxon>
        <taxon>Fungi</taxon>
        <taxon>Fungi incertae sedis</taxon>
        <taxon>Mucoromycota</taxon>
        <taxon>Mucoromycotina</taxon>
        <taxon>Mucoromycetes</taxon>
        <taxon>Mucorales</taxon>
        <taxon>Mucorineae</taxon>
        <taxon>Mucoraceae</taxon>
        <taxon>Mucor</taxon>
    </lineage>
</organism>
<keyword evidence="3" id="KW-1185">Reference proteome</keyword>
<evidence type="ECO:0000256" key="1">
    <source>
        <dbReference type="SAM" id="MobiDB-lite"/>
    </source>
</evidence>
<dbReference type="Proteomes" id="UP000603453">
    <property type="component" value="Unassembled WGS sequence"/>
</dbReference>
<sequence>MASFAEKLRKLFCCASPGNFDEPIVDRRRGAATTDPVSTANIAPEQEAVPQDDLHPATWEDPIRSPVDLSDIEQVGTTVKRPDDLEQAQLFPVSWEGSNKARTVWSEESTAPEWEEDDQESKDSVRKLPLPWEGKRGLVPFDGKTYGPSWAELPVEINQPQDLDQDSQKPGKSSKDDSDQSVKEMKKDGKEDTRTQVESGPSTAKIQTQVDDMATVSVKKSDSDKTDSDVIDEAKDKTKDIVEDIQKSVDHESELPDKTTKKSDEVTIDHHDEETSGYSKASIKQE</sequence>
<feature type="compositionally biased region" description="Polar residues" evidence="1">
    <location>
        <begin position="96"/>
        <end position="109"/>
    </location>
</feature>
<accession>A0A8H7RMS7</accession>
<dbReference type="EMBL" id="JAEPRD010000002">
    <property type="protein sequence ID" value="KAG2213917.1"/>
    <property type="molecule type" value="Genomic_DNA"/>
</dbReference>
<protein>
    <submittedName>
        <fullName evidence="2">Uncharacterized protein</fullName>
    </submittedName>
</protein>
<evidence type="ECO:0000313" key="2">
    <source>
        <dbReference type="EMBL" id="KAG2213917.1"/>
    </source>
</evidence>
<name>A0A8H7RMS7_9FUNG</name>
<comment type="caution">
    <text evidence="2">The sequence shown here is derived from an EMBL/GenBank/DDBJ whole genome shotgun (WGS) entry which is preliminary data.</text>
</comment>
<gene>
    <name evidence="2" type="ORF">INT47_001186</name>
</gene>
<evidence type="ECO:0000313" key="3">
    <source>
        <dbReference type="Proteomes" id="UP000603453"/>
    </source>
</evidence>
<feature type="region of interest" description="Disordered" evidence="1">
    <location>
        <begin position="23"/>
        <end position="286"/>
    </location>
</feature>